<feature type="transmembrane region" description="Helical" evidence="6">
    <location>
        <begin position="131"/>
        <end position="152"/>
    </location>
</feature>
<dbReference type="Proteomes" id="UP000315522">
    <property type="component" value="Unassembled WGS sequence"/>
</dbReference>
<dbReference type="AlphaFoldDB" id="A0A559MAC0"/>
<keyword evidence="9" id="KW-1185">Reference proteome</keyword>
<dbReference type="SUPFAM" id="SSF103473">
    <property type="entry name" value="MFS general substrate transporter"/>
    <property type="match status" value="1"/>
</dbReference>
<evidence type="ECO:0000313" key="9">
    <source>
        <dbReference type="Proteomes" id="UP000315522"/>
    </source>
</evidence>
<evidence type="ECO:0000313" key="8">
    <source>
        <dbReference type="EMBL" id="TVY89913.1"/>
    </source>
</evidence>
<dbReference type="PROSITE" id="PS50850">
    <property type="entry name" value="MFS"/>
    <property type="match status" value="1"/>
</dbReference>
<name>A0A559MAC0_9HELO</name>
<dbReference type="EMBL" id="QGML01001050">
    <property type="protein sequence ID" value="TVY89913.1"/>
    <property type="molecule type" value="Genomic_DNA"/>
</dbReference>
<evidence type="ECO:0000256" key="2">
    <source>
        <dbReference type="ARBA" id="ARBA00022692"/>
    </source>
</evidence>
<accession>A0A559MAC0</accession>
<keyword evidence="3 6" id="KW-1133">Transmembrane helix</keyword>
<feature type="transmembrane region" description="Helical" evidence="6">
    <location>
        <begin position="164"/>
        <end position="187"/>
    </location>
</feature>
<feature type="transmembrane region" description="Helical" evidence="6">
    <location>
        <begin position="43"/>
        <end position="64"/>
    </location>
</feature>
<dbReference type="PANTHER" id="PTHR23501:SF43">
    <property type="entry name" value="MULTIDRUG TRANSPORTER, PUTATIVE (AFU_ORTHOLOGUE AFUA_6G03040)-RELATED"/>
    <property type="match status" value="1"/>
</dbReference>
<gene>
    <name evidence="8" type="ORF">LAWI1_G004177</name>
</gene>
<dbReference type="Pfam" id="PF07690">
    <property type="entry name" value="MFS_1"/>
    <property type="match status" value="1"/>
</dbReference>
<organism evidence="8 9">
    <name type="scientific">Lachnellula willkommii</name>
    <dbReference type="NCBI Taxonomy" id="215461"/>
    <lineage>
        <taxon>Eukaryota</taxon>
        <taxon>Fungi</taxon>
        <taxon>Dikarya</taxon>
        <taxon>Ascomycota</taxon>
        <taxon>Pezizomycotina</taxon>
        <taxon>Leotiomycetes</taxon>
        <taxon>Helotiales</taxon>
        <taxon>Lachnaceae</taxon>
        <taxon>Lachnellula</taxon>
    </lineage>
</organism>
<evidence type="ECO:0000256" key="4">
    <source>
        <dbReference type="ARBA" id="ARBA00023136"/>
    </source>
</evidence>
<dbReference type="GO" id="GO:0005886">
    <property type="term" value="C:plasma membrane"/>
    <property type="evidence" value="ECO:0007669"/>
    <property type="project" value="TreeGrafter"/>
</dbReference>
<feature type="domain" description="Major facilitator superfamily (MFS) profile" evidence="7">
    <location>
        <begin position="41"/>
        <end position="199"/>
    </location>
</feature>
<dbReference type="InterPro" id="IPR036259">
    <property type="entry name" value="MFS_trans_sf"/>
</dbReference>
<evidence type="ECO:0000256" key="3">
    <source>
        <dbReference type="ARBA" id="ARBA00022989"/>
    </source>
</evidence>
<dbReference type="InterPro" id="IPR011701">
    <property type="entry name" value="MFS"/>
</dbReference>
<dbReference type="Gene3D" id="1.20.1720.10">
    <property type="entry name" value="Multidrug resistance protein D"/>
    <property type="match status" value="1"/>
</dbReference>
<reference evidence="8 9" key="1">
    <citation type="submission" date="2018-05" db="EMBL/GenBank/DDBJ databases">
        <title>Genome sequencing and assembly of the regulated plant pathogen Lachnellula willkommii and related sister species for the development of diagnostic species identification markers.</title>
        <authorList>
            <person name="Giroux E."/>
            <person name="Bilodeau G."/>
        </authorList>
    </citation>
    <scope>NUCLEOTIDE SEQUENCE [LARGE SCALE GENOMIC DNA]</scope>
    <source>
        <strain evidence="8 9">CBS 172.35</strain>
    </source>
</reference>
<protein>
    <submittedName>
        <fullName evidence="8">Putative MFS-type transporter</fullName>
    </submittedName>
</protein>
<keyword evidence="4 6" id="KW-0472">Membrane</keyword>
<dbReference type="InterPro" id="IPR020846">
    <property type="entry name" value="MFS_dom"/>
</dbReference>
<comment type="subcellular location">
    <subcellularLocation>
        <location evidence="1">Membrane</location>
        <topology evidence="1">Multi-pass membrane protein</topology>
    </subcellularLocation>
</comment>
<dbReference type="GO" id="GO:0022857">
    <property type="term" value="F:transmembrane transporter activity"/>
    <property type="evidence" value="ECO:0007669"/>
    <property type="project" value="InterPro"/>
</dbReference>
<evidence type="ECO:0000256" key="5">
    <source>
        <dbReference type="SAM" id="MobiDB-lite"/>
    </source>
</evidence>
<evidence type="ECO:0000259" key="7">
    <source>
        <dbReference type="PROSITE" id="PS50850"/>
    </source>
</evidence>
<proteinExistence type="predicted"/>
<keyword evidence="2 6" id="KW-0812">Transmembrane</keyword>
<feature type="transmembrane region" description="Helical" evidence="6">
    <location>
        <begin position="106"/>
        <end position="125"/>
    </location>
</feature>
<evidence type="ECO:0000256" key="6">
    <source>
        <dbReference type="SAM" id="Phobius"/>
    </source>
</evidence>
<comment type="caution">
    <text evidence="8">The sequence shown here is derived from an EMBL/GenBank/DDBJ whole genome shotgun (WGS) entry which is preliminary data.</text>
</comment>
<evidence type="ECO:0000256" key="1">
    <source>
        <dbReference type="ARBA" id="ARBA00004141"/>
    </source>
</evidence>
<feature type="region of interest" description="Disordered" evidence="5">
    <location>
        <begin position="1"/>
        <end position="22"/>
    </location>
</feature>
<sequence>MSTDLEKKSSGAPVVDEQTAETPAEFESSDAALSGWRFWSTMAGLYIGLFLVALEMTIVTTALVAITDDLRDFKHAAWIVNAYFLTWSGFLILWSQFSHIIGRKPSLLTAAAGFVIFSAACGAAQTSTQLIIFRAFQGIAGAGLFSLPVVIVSETASPSALPKYTALMAFVSVIAFAIGPLIGGAIASKTTWRWTFLLK</sequence>
<feature type="transmembrane region" description="Helical" evidence="6">
    <location>
        <begin position="76"/>
        <end position="94"/>
    </location>
</feature>
<dbReference type="PANTHER" id="PTHR23501">
    <property type="entry name" value="MAJOR FACILITATOR SUPERFAMILY"/>
    <property type="match status" value="1"/>
</dbReference>